<reference evidence="1 2" key="1">
    <citation type="submission" date="2024-01" db="EMBL/GenBank/DDBJ databases">
        <title>The complete chloroplast genome sequence of Lithospermum erythrorhizon: insights into the phylogenetic relationship among Boraginaceae species and the maternal lineages of purple gromwells.</title>
        <authorList>
            <person name="Okada T."/>
            <person name="Watanabe K."/>
        </authorList>
    </citation>
    <scope>NUCLEOTIDE SEQUENCE [LARGE SCALE GENOMIC DNA]</scope>
</reference>
<proteinExistence type="predicted"/>
<organism evidence="1 2">
    <name type="scientific">Lithospermum erythrorhizon</name>
    <name type="common">Purple gromwell</name>
    <name type="synonym">Lithospermum officinale var. erythrorhizon</name>
    <dbReference type="NCBI Taxonomy" id="34254"/>
    <lineage>
        <taxon>Eukaryota</taxon>
        <taxon>Viridiplantae</taxon>
        <taxon>Streptophyta</taxon>
        <taxon>Embryophyta</taxon>
        <taxon>Tracheophyta</taxon>
        <taxon>Spermatophyta</taxon>
        <taxon>Magnoliopsida</taxon>
        <taxon>eudicotyledons</taxon>
        <taxon>Gunneridae</taxon>
        <taxon>Pentapetalae</taxon>
        <taxon>asterids</taxon>
        <taxon>lamiids</taxon>
        <taxon>Boraginales</taxon>
        <taxon>Boraginaceae</taxon>
        <taxon>Boraginoideae</taxon>
        <taxon>Lithospermeae</taxon>
        <taxon>Lithospermum</taxon>
    </lineage>
</organism>
<evidence type="ECO:0000313" key="1">
    <source>
        <dbReference type="EMBL" id="GAA0141550.1"/>
    </source>
</evidence>
<dbReference type="Proteomes" id="UP001454036">
    <property type="component" value="Unassembled WGS sequence"/>
</dbReference>
<evidence type="ECO:0000313" key="2">
    <source>
        <dbReference type="Proteomes" id="UP001454036"/>
    </source>
</evidence>
<gene>
    <name evidence="1" type="ORF">LIER_02670</name>
</gene>
<accession>A0AAV3NQD5</accession>
<keyword evidence="2" id="KW-1185">Reference proteome</keyword>
<evidence type="ECO:0008006" key="3">
    <source>
        <dbReference type="Google" id="ProtNLM"/>
    </source>
</evidence>
<dbReference type="EMBL" id="BAABME010000296">
    <property type="protein sequence ID" value="GAA0141550.1"/>
    <property type="molecule type" value="Genomic_DNA"/>
</dbReference>
<dbReference type="AlphaFoldDB" id="A0AAV3NQD5"/>
<sequence>MSNEKLVRKVLRTLPKRFSHKVIAIKEAQDLSTIGFDELIVNLTTFEMMFEATEPNKEKRAALQNLWERSKKIYSNQKAMGKEGGSGKSCGFHICENCPTLRMYF</sequence>
<protein>
    <recommendedName>
        <fullName evidence="3">Gag-pol polyprotein</fullName>
    </recommendedName>
</protein>
<name>A0AAV3NQD5_LITER</name>
<comment type="caution">
    <text evidence="1">The sequence shown here is derived from an EMBL/GenBank/DDBJ whole genome shotgun (WGS) entry which is preliminary data.</text>
</comment>